<dbReference type="AlphaFoldDB" id="A0A0F9C9Q5"/>
<sequence length="22" mass="2757">MLNIKRVPRRDNYIELVPFIRN</sequence>
<name>A0A0F9C9Q5_9ZZZZ</name>
<comment type="caution">
    <text evidence="1">The sequence shown here is derived from an EMBL/GenBank/DDBJ whole genome shotgun (WGS) entry which is preliminary data.</text>
</comment>
<feature type="non-terminal residue" evidence="1">
    <location>
        <position position="22"/>
    </location>
</feature>
<protein>
    <submittedName>
        <fullName evidence="1">Uncharacterized protein</fullName>
    </submittedName>
</protein>
<organism evidence="1">
    <name type="scientific">marine sediment metagenome</name>
    <dbReference type="NCBI Taxonomy" id="412755"/>
    <lineage>
        <taxon>unclassified sequences</taxon>
        <taxon>metagenomes</taxon>
        <taxon>ecological metagenomes</taxon>
    </lineage>
</organism>
<proteinExistence type="predicted"/>
<evidence type="ECO:0000313" key="1">
    <source>
        <dbReference type="EMBL" id="KKK93391.1"/>
    </source>
</evidence>
<reference evidence="1" key="1">
    <citation type="journal article" date="2015" name="Nature">
        <title>Complex archaea that bridge the gap between prokaryotes and eukaryotes.</title>
        <authorList>
            <person name="Spang A."/>
            <person name="Saw J.H."/>
            <person name="Jorgensen S.L."/>
            <person name="Zaremba-Niedzwiedzka K."/>
            <person name="Martijn J."/>
            <person name="Lind A.E."/>
            <person name="van Eijk R."/>
            <person name="Schleper C."/>
            <person name="Guy L."/>
            <person name="Ettema T.J."/>
        </authorList>
    </citation>
    <scope>NUCLEOTIDE SEQUENCE</scope>
</reference>
<gene>
    <name evidence="1" type="ORF">LCGC14_2693390</name>
</gene>
<accession>A0A0F9C9Q5</accession>
<dbReference type="EMBL" id="LAZR01047795">
    <property type="protein sequence ID" value="KKK93391.1"/>
    <property type="molecule type" value="Genomic_DNA"/>
</dbReference>